<evidence type="ECO:0000256" key="2">
    <source>
        <dbReference type="ARBA" id="ARBA00009810"/>
    </source>
</evidence>
<feature type="region of interest" description="Disordered" evidence="12">
    <location>
        <begin position="82"/>
        <end position="105"/>
    </location>
</feature>
<keyword evidence="17" id="KW-1185">Reference proteome</keyword>
<dbReference type="EMBL" id="SMYL01000018">
    <property type="protein sequence ID" value="TDK60053.1"/>
    <property type="molecule type" value="Genomic_DNA"/>
</dbReference>
<keyword evidence="3 10" id="KW-0813">Transport</keyword>
<feature type="domain" description="TonB-dependent receptor-like beta-barrel" evidence="14">
    <location>
        <begin position="385"/>
        <end position="848"/>
    </location>
</feature>
<keyword evidence="7 10" id="KW-0472">Membrane</keyword>
<feature type="compositionally biased region" description="Polar residues" evidence="12">
    <location>
        <begin position="82"/>
        <end position="94"/>
    </location>
</feature>
<evidence type="ECO:0000256" key="13">
    <source>
        <dbReference type="SAM" id="SignalP"/>
    </source>
</evidence>
<reference evidence="16 17" key="1">
    <citation type="submission" date="2019-03" db="EMBL/GenBank/DDBJ databases">
        <title>Sapientia aquatica gen. nov., sp. nov., isolated from a crater lake.</title>
        <authorList>
            <person name="Felfoldi T."/>
            <person name="Szabo A."/>
            <person name="Toth E."/>
            <person name="Schumann P."/>
            <person name="Keki Z."/>
            <person name="Marialigeti K."/>
            <person name="Mathe I."/>
        </authorList>
    </citation>
    <scope>NUCLEOTIDE SEQUENCE [LARGE SCALE GENOMIC DNA]</scope>
    <source>
        <strain evidence="16 17">SA-152</strain>
    </source>
</reference>
<dbReference type="InterPro" id="IPR012910">
    <property type="entry name" value="Plug_dom"/>
</dbReference>
<dbReference type="PANTHER" id="PTHR47234">
    <property type="match status" value="1"/>
</dbReference>
<dbReference type="InterPro" id="IPR000531">
    <property type="entry name" value="Beta-barrel_TonB"/>
</dbReference>
<dbReference type="InterPro" id="IPR037066">
    <property type="entry name" value="Plug_dom_sf"/>
</dbReference>
<keyword evidence="13" id="KW-0732">Signal</keyword>
<dbReference type="OrthoDB" id="8530571at2"/>
<keyword evidence="6 11" id="KW-0798">TonB box</keyword>
<organism evidence="16 17">
    <name type="scientific">Sapientia aquatica</name>
    <dbReference type="NCBI Taxonomy" id="1549640"/>
    <lineage>
        <taxon>Bacteria</taxon>
        <taxon>Pseudomonadati</taxon>
        <taxon>Pseudomonadota</taxon>
        <taxon>Betaproteobacteria</taxon>
        <taxon>Burkholderiales</taxon>
        <taxon>Oxalobacteraceae</taxon>
        <taxon>Sapientia</taxon>
    </lineage>
</organism>
<dbReference type="Pfam" id="PF00593">
    <property type="entry name" value="TonB_dep_Rec_b-barrel"/>
    <property type="match status" value="1"/>
</dbReference>
<evidence type="ECO:0000256" key="10">
    <source>
        <dbReference type="PROSITE-ProRule" id="PRU01360"/>
    </source>
</evidence>
<keyword evidence="8 16" id="KW-0675">Receptor</keyword>
<dbReference type="PANTHER" id="PTHR47234:SF2">
    <property type="entry name" value="TONB-DEPENDENT RECEPTOR"/>
    <property type="match status" value="1"/>
</dbReference>
<keyword evidence="5 10" id="KW-0812">Transmembrane</keyword>
<evidence type="ECO:0000256" key="7">
    <source>
        <dbReference type="ARBA" id="ARBA00023136"/>
    </source>
</evidence>
<evidence type="ECO:0000256" key="5">
    <source>
        <dbReference type="ARBA" id="ARBA00022692"/>
    </source>
</evidence>
<evidence type="ECO:0000259" key="15">
    <source>
        <dbReference type="Pfam" id="PF07715"/>
    </source>
</evidence>
<comment type="caution">
    <text evidence="16">The sequence shown here is derived from an EMBL/GenBank/DDBJ whole genome shotgun (WGS) entry which is preliminary data.</text>
</comment>
<evidence type="ECO:0000256" key="11">
    <source>
        <dbReference type="RuleBase" id="RU003357"/>
    </source>
</evidence>
<evidence type="ECO:0000259" key="14">
    <source>
        <dbReference type="Pfam" id="PF00593"/>
    </source>
</evidence>
<evidence type="ECO:0000313" key="16">
    <source>
        <dbReference type="EMBL" id="TDK60053.1"/>
    </source>
</evidence>
<dbReference type="Gene3D" id="2.40.170.20">
    <property type="entry name" value="TonB-dependent receptor, beta-barrel domain"/>
    <property type="match status" value="1"/>
</dbReference>
<dbReference type="GO" id="GO:0009279">
    <property type="term" value="C:cell outer membrane"/>
    <property type="evidence" value="ECO:0007669"/>
    <property type="project" value="UniProtKB-SubCell"/>
</dbReference>
<keyword evidence="9 10" id="KW-0998">Cell outer membrane</keyword>
<dbReference type="Gene3D" id="2.170.130.10">
    <property type="entry name" value="TonB-dependent receptor, plug domain"/>
    <property type="match status" value="1"/>
</dbReference>
<name>A0A4R5VNV2_9BURK</name>
<proteinExistence type="inferred from homology"/>
<feature type="domain" description="TonB-dependent receptor plug" evidence="15">
    <location>
        <begin position="52"/>
        <end position="164"/>
    </location>
</feature>
<dbReference type="SUPFAM" id="SSF56935">
    <property type="entry name" value="Porins"/>
    <property type="match status" value="1"/>
</dbReference>
<comment type="subcellular location">
    <subcellularLocation>
        <location evidence="1 10">Cell outer membrane</location>
        <topology evidence="1 10">Multi-pass membrane protein</topology>
    </subcellularLocation>
</comment>
<evidence type="ECO:0000256" key="1">
    <source>
        <dbReference type="ARBA" id="ARBA00004571"/>
    </source>
</evidence>
<evidence type="ECO:0000256" key="6">
    <source>
        <dbReference type="ARBA" id="ARBA00023077"/>
    </source>
</evidence>
<keyword evidence="4 10" id="KW-1134">Transmembrane beta strand</keyword>
<feature type="signal peptide" evidence="13">
    <location>
        <begin position="1"/>
        <end position="30"/>
    </location>
</feature>
<evidence type="ECO:0000256" key="12">
    <source>
        <dbReference type="SAM" id="MobiDB-lite"/>
    </source>
</evidence>
<evidence type="ECO:0000256" key="3">
    <source>
        <dbReference type="ARBA" id="ARBA00022448"/>
    </source>
</evidence>
<dbReference type="RefSeq" id="WP_133331255.1">
    <property type="nucleotide sequence ID" value="NZ_SMYL01000018.1"/>
</dbReference>
<protein>
    <submittedName>
        <fullName evidence="16">TonB-dependent receptor</fullName>
    </submittedName>
</protein>
<dbReference type="AlphaFoldDB" id="A0A4R5VNV2"/>
<dbReference type="CDD" id="cd01347">
    <property type="entry name" value="ligand_gated_channel"/>
    <property type="match status" value="1"/>
</dbReference>
<accession>A0A4R5VNV2</accession>
<comment type="similarity">
    <text evidence="2 10 11">Belongs to the TonB-dependent receptor family.</text>
</comment>
<evidence type="ECO:0000313" key="17">
    <source>
        <dbReference type="Proteomes" id="UP000294829"/>
    </source>
</evidence>
<evidence type="ECO:0000256" key="8">
    <source>
        <dbReference type="ARBA" id="ARBA00023170"/>
    </source>
</evidence>
<dbReference type="PROSITE" id="PS52016">
    <property type="entry name" value="TONB_DEPENDENT_REC_3"/>
    <property type="match status" value="1"/>
</dbReference>
<gene>
    <name evidence="16" type="ORF">E2I14_18375</name>
</gene>
<dbReference type="InterPro" id="IPR039426">
    <property type="entry name" value="TonB-dep_rcpt-like"/>
</dbReference>
<evidence type="ECO:0000256" key="4">
    <source>
        <dbReference type="ARBA" id="ARBA00022452"/>
    </source>
</evidence>
<dbReference type="Proteomes" id="UP000294829">
    <property type="component" value="Unassembled WGS sequence"/>
</dbReference>
<evidence type="ECO:0000256" key="9">
    <source>
        <dbReference type="ARBA" id="ARBA00023237"/>
    </source>
</evidence>
<dbReference type="Pfam" id="PF07715">
    <property type="entry name" value="Plug"/>
    <property type="match status" value="1"/>
</dbReference>
<dbReference type="InterPro" id="IPR036942">
    <property type="entry name" value="Beta-barrel_TonB_sf"/>
</dbReference>
<sequence length="886" mass="95429">MKQTTIAHSLRLLFTGSIALGFGIIANATAAQEEVVQRVEITGSSIKRLATETALPVTVIKADEFVEQGLTTAQEVLNSLGSNQSTQGASQSVGSGTGGKSSADLRGIGSDKTLVLLNGRRLANHPYAGASVDLNIIPVGALDRVEVLRDGASSTYGTDAIGGVINFITKRSVQGVEVTGEGIAPETKGGGESRVNLMAGKGNLDTDGYTIFGVFDWHRQNALKATDRDFSRTGIIPNKGLNKLSGNNGSANFFDPVSGVMGNFTRATGCNQAENSYIRDSARCGYDYTADIDDIPETEQWNLLAKGSLKLNGDNTATIEYLHSDSTNINRVAPTPFYSGIGSVPNMALNSSSPYYPGNGITPEFAGLSGAPLLLNWRSMEAGQRRQKDKNKSDRLLVGAEGLMGGWDYKTGFLYAQAKASSTLTDGYLKDAGVTAGINNGIINPFAPQNSTGLAYLDSIKLNGELNSGATKRIGVDFKASREFGKLEGGAMGVALGTEIAHESAQYDVNRSVADQASATGGQDAQPVSGSRNVSAVFGEFTAPVSKQIELQLAARYDYYNDVGGTFNPKVGIRIQPNKELLLRASANTGFRAPTLYEKYSPNSTTNTANNWNDPLLCPNGVAAAGQNPNVVCDAQQQIRGGGNPDLKPEKSKSFSFGFVVEPNKMISMSADYWNIKITDRINSLPDTVIFGNTTKYADLFIRNPDGSLKYVLDTQANLGGSNTDGIDLSTTLRLPKTSVGNFSLNLDGTWVNRYEYQNEKDGPWVQNVGTYGENSPVFRWKHTLAVNWNYNDWSSTLSQQFMTGYHDQNEQVDSKYYQDVASYSTWALTGTYTGFKNIKLTAGVKNIFDKAPPFSNQGTTFQQGYDPRMTNPVGRALYVRGTYRF</sequence>
<feature type="chain" id="PRO_5020780471" evidence="13">
    <location>
        <begin position="31"/>
        <end position="886"/>
    </location>
</feature>